<evidence type="ECO:0000256" key="3">
    <source>
        <dbReference type="ARBA" id="ARBA00022574"/>
    </source>
</evidence>
<keyword evidence="5" id="KW-0175">Coiled coil</keyword>
<evidence type="ECO:0000256" key="1">
    <source>
        <dbReference type="ARBA" id="ARBA00004496"/>
    </source>
</evidence>
<keyword evidence="4" id="KW-0677">Repeat</keyword>
<organism evidence="7 8">
    <name type="scientific">Jaminaea rosea</name>
    <dbReference type="NCBI Taxonomy" id="1569628"/>
    <lineage>
        <taxon>Eukaryota</taxon>
        <taxon>Fungi</taxon>
        <taxon>Dikarya</taxon>
        <taxon>Basidiomycota</taxon>
        <taxon>Ustilaginomycotina</taxon>
        <taxon>Exobasidiomycetes</taxon>
        <taxon>Microstromatales</taxon>
        <taxon>Microstromatales incertae sedis</taxon>
        <taxon>Jaminaea</taxon>
    </lineage>
</organism>
<dbReference type="PANTHER" id="PTHR12442">
    <property type="entry name" value="DYNEIN INTERMEDIATE CHAIN"/>
    <property type="match status" value="1"/>
</dbReference>
<dbReference type="GeneID" id="37028279"/>
<evidence type="ECO:0000256" key="4">
    <source>
        <dbReference type="ARBA" id="ARBA00022737"/>
    </source>
</evidence>
<accession>A0A316UNH8</accession>
<name>A0A316UNH8_9BASI</name>
<dbReference type="InterPro" id="IPR036322">
    <property type="entry name" value="WD40_repeat_dom_sf"/>
</dbReference>
<dbReference type="GO" id="GO:0005737">
    <property type="term" value="C:cytoplasm"/>
    <property type="evidence" value="ECO:0007669"/>
    <property type="project" value="UniProtKB-SubCell"/>
</dbReference>
<dbReference type="SMART" id="SM00320">
    <property type="entry name" value="WD40"/>
    <property type="match status" value="5"/>
</dbReference>
<dbReference type="Proteomes" id="UP000245884">
    <property type="component" value="Unassembled WGS sequence"/>
</dbReference>
<gene>
    <name evidence="7" type="ORF">BDZ90DRAFT_232957</name>
</gene>
<dbReference type="STRING" id="1569628.A0A316UNH8"/>
<dbReference type="EMBL" id="KZ819670">
    <property type="protein sequence ID" value="PWN26862.1"/>
    <property type="molecule type" value="Genomic_DNA"/>
</dbReference>
<evidence type="ECO:0000313" key="8">
    <source>
        <dbReference type="Proteomes" id="UP000245884"/>
    </source>
</evidence>
<dbReference type="GO" id="GO:0045503">
    <property type="term" value="F:dynein light chain binding"/>
    <property type="evidence" value="ECO:0007669"/>
    <property type="project" value="TreeGrafter"/>
</dbReference>
<keyword evidence="3" id="KW-0853">WD repeat</keyword>
<evidence type="ECO:0000256" key="6">
    <source>
        <dbReference type="SAM" id="MobiDB-lite"/>
    </source>
</evidence>
<dbReference type="SUPFAM" id="SSF50978">
    <property type="entry name" value="WD40 repeat-like"/>
    <property type="match status" value="1"/>
</dbReference>
<feature type="compositionally biased region" description="Polar residues" evidence="6">
    <location>
        <begin position="51"/>
        <end position="61"/>
    </location>
</feature>
<sequence>MSSTPGGSAGDSRRRAEIEAKRAKLAELKRAREERSSRLLANRTPAPGTSEVGTPASTSSSTRKDIDDLVASLTRTPKTSVSAGPAGSAFDGSPKRGSTSGAAQGRPGSSSDFGGSEAGMRPSSTTFRTDEGASTGVAADGEAASRPPPDLVDVSTELFEFPQKERVYYTKEVQTMASGDDDEEDGERSGAGVGTDAHAQTSAATEAAIRKRILAEQAELAEKDRQLKHEEEELERQIQEELRIMSPQEVAAIFGTSDFSDFVETSSKIVERALTDAYDFMKDYTMAGSSSGDDALGPAARRRDELKLARCFYDEKLCKGRSVTAVDWSSKHPELVVVSYSRSSAVLMEDAASMPDGLVLVWNLHLLDRPEFVFQAQTDVLSICFSPFHPNLVVGGTYSGQILIWDTRSKAPRAAGGAGAAPTAGGGILPSLKTPLSSTAGHTHPVYSLSIVGTQNANHLITASTDGLVCSWMLPDMLARPVDSLQLLNQAHPKTDEVSVTSVGFMQGGRVETNAFWLGTEEGSVWMAARFDRAGAKAGLQGGGEGAHSAPVTGLDFHRASGGGGTGSTPGADFSDLLLTSSMDWTAKLWRVSMGGSNTSASTSSTRPTASTSSAGPSLTPLLTFDDYSDYVLCAQWHPTHPSLFATADASGMLHVHDLSRDVERPVAQVRFDGNGGVVAGSAATAASTSSSPMGLNKLAWDKATEPRKLACGGTDGRLYVLDVGGLAAVSGGGEEWVEMGRLVSRAASGASSAAGAVTNGLGSGRYGVGR</sequence>
<reference evidence="7 8" key="1">
    <citation type="journal article" date="2018" name="Mol. Biol. Evol.">
        <title>Broad Genomic Sampling Reveals a Smut Pathogenic Ancestry of the Fungal Clade Ustilaginomycotina.</title>
        <authorList>
            <person name="Kijpornyongpan T."/>
            <person name="Mondo S.J."/>
            <person name="Barry K."/>
            <person name="Sandor L."/>
            <person name="Lee J."/>
            <person name="Lipzen A."/>
            <person name="Pangilinan J."/>
            <person name="LaButti K."/>
            <person name="Hainaut M."/>
            <person name="Henrissat B."/>
            <person name="Grigoriev I.V."/>
            <person name="Spatafora J.W."/>
            <person name="Aime M.C."/>
        </authorList>
    </citation>
    <scope>NUCLEOTIDE SEQUENCE [LARGE SCALE GENOMIC DNA]</scope>
    <source>
        <strain evidence="7 8">MCA 5214</strain>
    </source>
</reference>
<feature type="compositionally biased region" description="Basic and acidic residues" evidence="6">
    <location>
        <begin position="11"/>
        <end position="37"/>
    </location>
</feature>
<feature type="coiled-coil region" evidence="5">
    <location>
        <begin position="213"/>
        <end position="244"/>
    </location>
</feature>
<feature type="region of interest" description="Disordered" evidence="6">
    <location>
        <begin position="1"/>
        <end position="158"/>
    </location>
</feature>
<evidence type="ECO:0000256" key="2">
    <source>
        <dbReference type="ARBA" id="ARBA00022490"/>
    </source>
</evidence>
<dbReference type="CDD" id="cd22249">
    <property type="entry name" value="UDM1_RNF168_RNF169-like"/>
    <property type="match status" value="1"/>
</dbReference>
<proteinExistence type="predicted"/>
<dbReference type="Gene3D" id="2.130.10.10">
    <property type="entry name" value="YVTN repeat-like/Quinoprotein amine dehydrogenase"/>
    <property type="match status" value="2"/>
</dbReference>
<protein>
    <submittedName>
        <fullName evidence="7">WD40 repeat-like protein</fullName>
    </submittedName>
</protein>
<keyword evidence="2" id="KW-0963">Cytoplasm</keyword>
<dbReference type="InterPro" id="IPR015943">
    <property type="entry name" value="WD40/YVTN_repeat-like_dom_sf"/>
</dbReference>
<comment type="subcellular location">
    <subcellularLocation>
        <location evidence="1">Cytoplasm</location>
    </subcellularLocation>
</comment>
<dbReference type="OrthoDB" id="366230at2759"/>
<feature type="region of interest" description="Disordered" evidence="6">
    <location>
        <begin position="596"/>
        <end position="616"/>
    </location>
</feature>
<dbReference type="Pfam" id="PF00400">
    <property type="entry name" value="WD40"/>
    <property type="match status" value="2"/>
</dbReference>
<dbReference type="PANTHER" id="PTHR12442:SF22">
    <property type="entry name" value="CYTOPLASMIC DYNEIN 1 INTERMEDIATE CHAIN-RELATED"/>
    <property type="match status" value="1"/>
</dbReference>
<dbReference type="GO" id="GO:0005868">
    <property type="term" value="C:cytoplasmic dynein complex"/>
    <property type="evidence" value="ECO:0007669"/>
    <property type="project" value="TreeGrafter"/>
</dbReference>
<feature type="compositionally biased region" description="Polar residues" evidence="6">
    <location>
        <begin position="73"/>
        <end position="82"/>
    </location>
</feature>
<feature type="compositionally biased region" description="Polar residues" evidence="6">
    <location>
        <begin position="96"/>
        <end position="113"/>
    </location>
</feature>
<dbReference type="GO" id="GO:0045504">
    <property type="term" value="F:dynein heavy chain binding"/>
    <property type="evidence" value="ECO:0007669"/>
    <property type="project" value="TreeGrafter"/>
</dbReference>
<dbReference type="AlphaFoldDB" id="A0A316UNH8"/>
<feature type="region of interest" description="Disordered" evidence="6">
    <location>
        <begin position="175"/>
        <end position="204"/>
    </location>
</feature>
<dbReference type="InterPro" id="IPR001680">
    <property type="entry name" value="WD40_rpt"/>
</dbReference>
<dbReference type="GO" id="GO:0010970">
    <property type="term" value="P:transport along microtubule"/>
    <property type="evidence" value="ECO:0007669"/>
    <property type="project" value="TreeGrafter"/>
</dbReference>
<keyword evidence="8" id="KW-1185">Reference proteome</keyword>
<evidence type="ECO:0000256" key="5">
    <source>
        <dbReference type="SAM" id="Coils"/>
    </source>
</evidence>
<evidence type="ECO:0000313" key="7">
    <source>
        <dbReference type="EMBL" id="PWN26862.1"/>
    </source>
</evidence>
<dbReference type="RefSeq" id="XP_025361474.1">
    <property type="nucleotide sequence ID" value="XM_025506456.1"/>
</dbReference>
<dbReference type="InterPro" id="IPR050687">
    <property type="entry name" value="Dynein_IC"/>
</dbReference>